<evidence type="ECO:0000259" key="7">
    <source>
        <dbReference type="PROSITE" id="PS51462"/>
    </source>
</evidence>
<dbReference type="AlphaFoldDB" id="A0A0L0G4M3"/>
<evidence type="ECO:0000256" key="3">
    <source>
        <dbReference type="ARBA" id="ARBA00022723"/>
    </source>
</evidence>
<name>A0A0L0G4M3_9EUKA</name>
<dbReference type="Pfam" id="PF00293">
    <property type="entry name" value="NUDIX"/>
    <property type="match status" value="1"/>
</dbReference>
<evidence type="ECO:0000256" key="6">
    <source>
        <dbReference type="ARBA" id="ARBA00023211"/>
    </source>
</evidence>
<dbReference type="CDD" id="cd18870">
    <property type="entry name" value="NUDIX_AcylCoAdiphos_Nudt19"/>
    <property type="match status" value="1"/>
</dbReference>
<dbReference type="Gene3D" id="3.90.79.10">
    <property type="entry name" value="Nucleoside Triphosphate Pyrophosphohydrolase"/>
    <property type="match status" value="2"/>
</dbReference>
<dbReference type="Proteomes" id="UP000054560">
    <property type="component" value="Unassembled WGS sequence"/>
</dbReference>
<dbReference type="PANTHER" id="PTHR12318">
    <property type="entry name" value="TESTOSTERONE-REGULATED PROTEIN RP2"/>
    <property type="match status" value="1"/>
</dbReference>
<dbReference type="GeneID" id="25904242"/>
<evidence type="ECO:0000256" key="4">
    <source>
        <dbReference type="ARBA" id="ARBA00022801"/>
    </source>
</evidence>
<dbReference type="SUPFAM" id="SSF55811">
    <property type="entry name" value="Nudix"/>
    <property type="match status" value="1"/>
</dbReference>
<dbReference type="PROSITE" id="PS51462">
    <property type="entry name" value="NUDIX"/>
    <property type="match status" value="1"/>
</dbReference>
<comment type="cofactor">
    <cofactor evidence="1">
        <name>Mn(2+)</name>
        <dbReference type="ChEBI" id="CHEBI:29035"/>
    </cofactor>
</comment>
<organism evidence="8 9">
    <name type="scientific">Sphaeroforma arctica JP610</name>
    <dbReference type="NCBI Taxonomy" id="667725"/>
    <lineage>
        <taxon>Eukaryota</taxon>
        <taxon>Ichthyosporea</taxon>
        <taxon>Ichthyophonida</taxon>
        <taxon>Sphaeroforma</taxon>
    </lineage>
</organism>
<keyword evidence="6" id="KW-0464">Manganese</keyword>
<evidence type="ECO:0000256" key="1">
    <source>
        <dbReference type="ARBA" id="ARBA00001936"/>
    </source>
</evidence>
<evidence type="ECO:0000256" key="2">
    <source>
        <dbReference type="ARBA" id="ARBA00001946"/>
    </source>
</evidence>
<reference evidence="8 9" key="1">
    <citation type="submission" date="2011-02" db="EMBL/GenBank/DDBJ databases">
        <title>The Genome Sequence of Sphaeroforma arctica JP610.</title>
        <authorList>
            <consortium name="The Broad Institute Genome Sequencing Platform"/>
            <person name="Russ C."/>
            <person name="Cuomo C."/>
            <person name="Young S.K."/>
            <person name="Zeng Q."/>
            <person name="Gargeya S."/>
            <person name="Alvarado L."/>
            <person name="Berlin A."/>
            <person name="Chapman S.B."/>
            <person name="Chen Z."/>
            <person name="Freedman E."/>
            <person name="Gellesch M."/>
            <person name="Goldberg J."/>
            <person name="Griggs A."/>
            <person name="Gujja S."/>
            <person name="Heilman E."/>
            <person name="Heiman D."/>
            <person name="Howarth C."/>
            <person name="Mehta T."/>
            <person name="Neiman D."/>
            <person name="Pearson M."/>
            <person name="Roberts A."/>
            <person name="Saif S."/>
            <person name="Shea T."/>
            <person name="Shenoy N."/>
            <person name="Sisk P."/>
            <person name="Stolte C."/>
            <person name="Sykes S."/>
            <person name="White J."/>
            <person name="Yandava C."/>
            <person name="Burger G."/>
            <person name="Gray M.W."/>
            <person name="Holland P.W.H."/>
            <person name="King N."/>
            <person name="Lang F.B.F."/>
            <person name="Roger A.J."/>
            <person name="Ruiz-Trillo I."/>
            <person name="Haas B."/>
            <person name="Nusbaum C."/>
            <person name="Birren B."/>
        </authorList>
    </citation>
    <scope>NUCLEOTIDE SEQUENCE [LARGE SCALE GENOMIC DNA]</scope>
    <source>
        <strain evidence="8 9">JP610</strain>
    </source>
</reference>
<sequence>MLAYSQYSVGLMQPHIPSIRYTAKYMRTTRHCSTLRPSMCNTNISLGSRSIDSRASASLQRLSPLRYFRRSHVNSPENWKEHSHHNDTAAISAATVLLIRDGADGLETLLLRKNAKITFGGMWVYPGGKVDDDDRIGLQPHDDITAARRAAARETEEETGLKVDIDLMLPFAHWRPPNKVLPRVYLTWFLLAPAPKDCEVTIDDGEILEYAWMSPQGAIDKRNRGEIELAPPTYVSLLDMSQWHTVREAMDAVRQRTPEHYETQFSRVQVQVQSGVPGEENGQAGHGEGLKKDQVVLLWHGDEHFTPFDGVVGARHRMTMGKEWIYQRNI</sequence>
<dbReference type="InterPro" id="IPR000086">
    <property type="entry name" value="NUDIX_hydrolase_dom"/>
</dbReference>
<dbReference type="STRING" id="667725.A0A0L0G4M3"/>
<proteinExistence type="predicted"/>
<protein>
    <recommendedName>
        <fullName evidence="7">Nudix hydrolase domain-containing protein</fullName>
    </recommendedName>
</protein>
<feature type="domain" description="Nudix hydrolase" evidence="7">
    <location>
        <begin position="89"/>
        <end position="235"/>
    </location>
</feature>
<evidence type="ECO:0000313" key="8">
    <source>
        <dbReference type="EMBL" id="KNC84027.1"/>
    </source>
</evidence>
<evidence type="ECO:0000256" key="5">
    <source>
        <dbReference type="ARBA" id="ARBA00022842"/>
    </source>
</evidence>
<dbReference type="GO" id="GO:0046872">
    <property type="term" value="F:metal ion binding"/>
    <property type="evidence" value="ECO:0007669"/>
    <property type="project" value="UniProtKB-KW"/>
</dbReference>
<keyword evidence="5" id="KW-0460">Magnesium</keyword>
<comment type="cofactor">
    <cofactor evidence="2">
        <name>Mg(2+)</name>
        <dbReference type="ChEBI" id="CHEBI:18420"/>
    </cofactor>
</comment>
<evidence type="ECO:0000313" key="9">
    <source>
        <dbReference type="Proteomes" id="UP000054560"/>
    </source>
</evidence>
<dbReference type="InterPro" id="IPR015797">
    <property type="entry name" value="NUDIX_hydrolase-like_dom_sf"/>
</dbReference>
<keyword evidence="4" id="KW-0378">Hydrolase</keyword>
<keyword evidence="9" id="KW-1185">Reference proteome</keyword>
<gene>
    <name evidence="8" type="ORF">SARC_03738</name>
</gene>
<dbReference type="GO" id="GO:0016818">
    <property type="term" value="F:hydrolase activity, acting on acid anhydrides, in phosphorus-containing anhydrides"/>
    <property type="evidence" value="ECO:0007669"/>
    <property type="project" value="InterPro"/>
</dbReference>
<dbReference type="OrthoDB" id="1695362at2759"/>
<dbReference type="InterPro" id="IPR039121">
    <property type="entry name" value="NUDT19"/>
</dbReference>
<dbReference type="EMBL" id="KQ241793">
    <property type="protein sequence ID" value="KNC84027.1"/>
    <property type="molecule type" value="Genomic_DNA"/>
</dbReference>
<accession>A0A0L0G4M3</accession>
<dbReference type="PANTHER" id="PTHR12318:SF0">
    <property type="entry name" value="ACYL-COENZYME A DIPHOSPHATASE NUDT19"/>
    <property type="match status" value="1"/>
</dbReference>
<keyword evidence="3" id="KW-0479">Metal-binding</keyword>
<dbReference type="RefSeq" id="XP_014157929.1">
    <property type="nucleotide sequence ID" value="XM_014302454.1"/>
</dbReference>